<protein>
    <submittedName>
        <fullName evidence="2">Uncharacterized protein</fullName>
    </submittedName>
</protein>
<gene>
    <name evidence="2" type="ORF">L873DRAFT_1814661</name>
</gene>
<proteinExistence type="predicted"/>
<reference evidence="2 3" key="1">
    <citation type="journal article" date="2018" name="Nat. Ecol. Evol.">
        <title>Pezizomycetes genomes reveal the molecular basis of ectomycorrhizal truffle lifestyle.</title>
        <authorList>
            <person name="Murat C."/>
            <person name="Payen T."/>
            <person name="Noel B."/>
            <person name="Kuo A."/>
            <person name="Morin E."/>
            <person name="Chen J."/>
            <person name="Kohler A."/>
            <person name="Krizsan K."/>
            <person name="Balestrini R."/>
            <person name="Da Silva C."/>
            <person name="Montanini B."/>
            <person name="Hainaut M."/>
            <person name="Levati E."/>
            <person name="Barry K.W."/>
            <person name="Belfiori B."/>
            <person name="Cichocki N."/>
            <person name="Clum A."/>
            <person name="Dockter R.B."/>
            <person name="Fauchery L."/>
            <person name="Guy J."/>
            <person name="Iotti M."/>
            <person name="Le Tacon F."/>
            <person name="Lindquist E.A."/>
            <person name="Lipzen A."/>
            <person name="Malagnac F."/>
            <person name="Mello A."/>
            <person name="Molinier V."/>
            <person name="Miyauchi S."/>
            <person name="Poulain J."/>
            <person name="Riccioni C."/>
            <person name="Rubini A."/>
            <person name="Sitrit Y."/>
            <person name="Splivallo R."/>
            <person name="Traeger S."/>
            <person name="Wang M."/>
            <person name="Zifcakova L."/>
            <person name="Wipf D."/>
            <person name="Zambonelli A."/>
            <person name="Paolocci F."/>
            <person name="Nowrousian M."/>
            <person name="Ottonello S."/>
            <person name="Baldrian P."/>
            <person name="Spatafora J.W."/>
            <person name="Henrissat B."/>
            <person name="Nagy L.G."/>
            <person name="Aury J.M."/>
            <person name="Wincker P."/>
            <person name="Grigoriev I.V."/>
            <person name="Bonfante P."/>
            <person name="Martin F.M."/>
        </authorList>
    </citation>
    <scope>NUCLEOTIDE SEQUENCE [LARGE SCALE GENOMIC DNA]</scope>
    <source>
        <strain evidence="2 3">120613-1</strain>
    </source>
</reference>
<evidence type="ECO:0000256" key="1">
    <source>
        <dbReference type="SAM" id="MobiDB-lite"/>
    </source>
</evidence>
<evidence type="ECO:0000313" key="2">
    <source>
        <dbReference type="EMBL" id="RPA94304.1"/>
    </source>
</evidence>
<name>A0A3N4JKA7_9PEZI</name>
<organism evidence="2 3">
    <name type="scientific">Choiromyces venosus 120613-1</name>
    <dbReference type="NCBI Taxonomy" id="1336337"/>
    <lineage>
        <taxon>Eukaryota</taxon>
        <taxon>Fungi</taxon>
        <taxon>Dikarya</taxon>
        <taxon>Ascomycota</taxon>
        <taxon>Pezizomycotina</taxon>
        <taxon>Pezizomycetes</taxon>
        <taxon>Pezizales</taxon>
        <taxon>Tuberaceae</taxon>
        <taxon>Choiromyces</taxon>
    </lineage>
</organism>
<accession>A0A3N4JKA7</accession>
<dbReference type="Proteomes" id="UP000276215">
    <property type="component" value="Unassembled WGS sequence"/>
</dbReference>
<feature type="compositionally biased region" description="Polar residues" evidence="1">
    <location>
        <begin position="1"/>
        <end position="21"/>
    </location>
</feature>
<evidence type="ECO:0000313" key="3">
    <source>
        <dbReference type="Proteomes" id="UP000276215"/>
    </source>
</evidence>
<sequence length="91" mass="10408">MSSRKPLQAQSSNRVSISCPSKQRKTVKRARRAVEIEHLNPTERVEINGQFTAKLEIPETFSPLPHRFPPHDPKPRLTGSCLSAYDFFSQF</sequence>
<dbReference type="AlphaFoldDB" id="A0A3N4JKA7"/>
<feature type="region of interest" description="Disordered" evidence="1">
    <location>
        <begin position="1"/>
        <end position="30"/>
    </location>
</feature>
<keyword evidence="3" id="KW-1185">Reference proteome</keyword>
<dbReference type="EMBL" id="ML120439">
    <property type="protein sequence ID" value="RPA94304.1"/>
    <property type="molecule type" value="Genomic_DNA"/>
</dbReference>